<dbReference type="Proteomes" id="UP000231638">
    <property type="component" value="Unassembled WGS sequence"/>
</dbReference>
<protein>
    <recommendedName>
        <fullName evidence="3">Glycoprotease</fullName>
    </recommendedName>
</protein>
<dbReference type="AlphaFoldDB" id="A0A2D3W5N6"/>
<evidence type="ECO:0008006" key="3">
    <source>
        <dbReference type="Google" id="ProtNLM"/>
    </source>
</evidence>
<dbReference type="EMBL" id="DLUG01000222">
    <property type="protein sequence ID" value="DAB35728.1"/>
    <property type="molecule type" value="Genomic_DNA"/>
</dbReference>
<evidence type="ECO:0000313" key="2">
    <source>
        <dbReference type="Proteomes" id="UP000231638"/>
    </source>
</evidence>
<dbReference type="Gene3D" id="3.30.420.40">
    <property type="match status" value="1"/>
</dbReference>
<gene>
    <name evidence="1" type="ORF">CFH80_08605</name>
</gene>
<organism evidence="1 2">
    <name type="scientific">Sulfurospirillum cavolei</name>
    <dbReference type="NCBI Taxonomy" id="366522"/>
    <lineage>
        <taxon>Bacteria</taxon>
        <taxon>Pseudomonadati</taxon>
        <taxon>Campylobacterota</taxon>
        <taxon>Epsilonproteobacteria</taxon>
        <taxon>Campylobacterales</taxon>
        <taxon>Sulfurospirillaceae</taxon>
        <taxon>Sulfurospirillum</taxon>
    </lineage>
</organism>
<reference evidence="1 2" key="1">
    <citation type="journal article" date="2017" name="Front. Microbiol.">
        <title>Comparative Genomic Analysis of the Class Epsilonproteobacteria and Proposed Reclassification to Epsilonbacteraeota (phyl. nov.).</title>
        <authorList>
            <person name="Waite D.W."/>
            <person name="Vanwonterghem I."/>
            <person name="Rinke C."/>
            <person name="Parks D.H."/>
            <person name="Zhang Y."/>
            <person name="Takai K."/>
            <person name="Sievert S.M."/>
            <person name="Simon J."/>
            <person name="Campbell B.J."/>
            <person name="Hanson T.E."/>
            <person name="Woyke T."/>
            <person name="Klotz M.G."/>
            <person name="Hugenholtz P."/>
        </authorList>
    </citation>
    <scope>NUCLEOTIDE SEQUENCE [LARGE SCALE GENOMIC DNA]</scope>
    <source>
        <strain evidence="1">UBA11420</strain>
    </source>
</reference>
<sequence>MKTSVDIVVITLASPLYIGVYENNRLIQTYESNEQTSDALPALFDVVLKNYVPKRLFFARGPGSFMAIKISYIFLKTMSIGLQIPLLACDGFALNGSAPIRAMRNLYFIKENDTISTVRLDEPVTQPFTLPTLLDVSLFGEETEPLYMLPAV</sequence>
<dbReference type="InterPro" id="IPR043129">
    <property type="entry name" value="ATPase_NBD"/>
</dbReference>
<name>A0A2D3W5N6_9BACT</name>
<accession>A0A2D3W5N6</accession>
<proteinExistence type="predicted"/>
<evidence type="ECO:0000313" key="1">
    <source>
        <dbReference type="EMBL" id="DAB35728.1"/>
    </source>
</evidence>
<dbReference type="SUPFAM" id="SSF53067">
    <property type="entry name" value="Actin-like ATPase domain"/>
    <property type="match status" value="1"/>
</dbReference>
<dbReference type="STRING" id="366522.GCA_001548055_02521"/>
<comment type="caution">
    <text evidence="1">The sequence shown here is derived from an EMBL/GenBank/DDBJ whole genome shotgun (WGS) entry which is preliminary data.</text>
</comment>